<feature type="compositionally biased region" description="Polar residues" evidence="1">
    <location>
        <begin position="340"/>
        <end position="354"/>
    </location>
</feature>
<name>A0A1L3I1F6_9RHOB</name>
<feature type="region of interest" description="Disordered" evidence="1">
    <location>
        <begin position="336"/>
        <end position="368"/>
    </location>
</feature>
<dbReference type="SUPFAM" id="SSF89796">
    <property type="entry name" value="CoA-transferase family III (CaiB/BaiF)"/>
    <property type="match status" value="1"/>
</dbReference>
<dbReference type="GO" id="GO:0008270">
    <property type="term" value="F:zinc ion binding"/>
    <property type="evidence" value="ECO:0007669"/>
    <property type="project" value="InterPro"/>
</dbReference>
<feature type="domain" description="CCHC-type" evidence="2">
    <location>
        <begin position="229"/>
        <end position="243"/>
    </location>
</feature>
<dbReference type="GO" id="GO:0008111">
    <property type="term" value="F:alpha-methylacyl-CoA racemase activity"/>
    <property type="evidence" value="ECO:0007669"/>
    <property type="project" value="UniProtKB-EC"/>
</dbReference>
<dbReference type="GO" id="GO:0003676">
    <property type="term" value="F:nucleic acid binding"/>
    <property type="evidence" value="ECO:0007669"/>
    <property type="project" value="InterPro"/>
</dbReference>
<keyword evidence="3" id="KW-0413">Isomerase</keyword>
<dbReference type="EMBL" id="CP016364">
    <property type="protein sequence ID" value="APG45959.1"/>
    <property type="molecule type" value="Genomic_DNA"/>
</dbReference>
<gene>
    <name evidence="3" type="ORF">PhaeoP97_00514</name>
</gene>
<evidence type="ECO:0000256" key="1">
    <source>
        <dbReference type="SAM" id="MobiDB-lite"/>
    </source>
</evidence>
<accession>A0A1L3I1F6</accession>
<proteinExistence type="predicted"/>
<dbReference type="Gene3D" id="3.40.50.10540">
    <property type="entry name" value="Crotonobetainyl-coa:carnitine coa-transferase, domain 1"/>
    <property type="match status" value="1"/>
</dbReference>
<dbReference type="KEGG" id="php:PhaeoP97_00514"/>
<dbReference type="Pfam" id="PF02515">
    <property type="entry name" value="CoA_transf_3"/>
    <property type="match status" value="1"/>
</dbReference>
<dbReference type="Proteomes" id="UP000183859">
    <property type="component" value="Chromosome"/>
</dbReference>
<dbReference type="InterPro" id="IPR023606">
    <property type="entry name" value="CoA-Trfase_III_dom_1_sf"/>
</dbReference>
<dbReference type="PROSITE" id="PS50158">
    <property type="entry name" value="ZF_CCHC"/>
    <property type="match status" value="1"/>
</dbReference>
<evidence type="ECO:0000259" key="2">
    <source>
        <dbReference type="PROSITE" id="PS50158"/>
    </source>
</evidence>
<reference evidence="4" key="1">
    <citation type="submission" date="2016-07" db="EMBL/GenBank/DDBJ databases">
        <title>Phaeobacter portensis sp. nov., a tropodithietic acid producing bacterium isolated from a German harbor.</title>
        <authorList>
            <person name="Freese H.M."/>
            <person name="Bunk B."/>
            <person name="Breider S."/>
            <person name="Brinkhoff T."/>
        </authorList>
    </citation>
    <scope>NUCLEOTIDE SEQUENCE [LARGE SCALE GENOMIC DNA]</scope>
    <source>
        <strain evidence="4">P97</strain>
    </source>
</reference>
<evidence type="ECO:0000313" key="3">
    <source>
        <dbReference type="EMBL" id="APG45959.1"/>
    </source>
</evidence>
<dbReference type="InterPro" id="IPR050509">
    <property type="entry name" value="CoA-transferase_III"/>
</dbReference>
<dbReference type="RefSeq" id="WP_072503742.1">
    <property type="nucleotide sequence ID" value="NZ_CP016364.1"/>
</dbReference>
<organism evidence="3 4">
    <name type="scientific">Phaeobacter porticola</name>
    <dbReference type="NCBI Taxonomy" id="1844006"/>
    <lineage>
        <taxon>Bacteria</taxon>
        <taxon>Pseudomonadati</taxon>
        <taxon>Pseudomonadota</taxon>
        <taxon>Alphaproteobacteria</taxon>
        <taxon>Rhodobacterales</taxon>
        <taxon>Roseobacteraceae</taxon>
        <taxon>Phaeobacter</taxon>
    </lineage>
</organism>
<dbReference type="STRING" id="1844006.PhaeoP97_00514"/>
<keyword evidence="4" id="KW-1185">Reference proteome</keyword>
<dbReference type="InterPro" id="IPR044855">
    <property type="entry name" value="CoA-Trfase_III_dom3_sf"/>
</dbReference>
<dbReference type="EC" id="5.1.99.4" evidence="3"/>
<dbReference type="Gene3D" id="3.30.1540.10">
    <property type="entry name" value="formyl-coa transferase, domain 3"/>
    <property type="match status" value="1"/>
</dbReference>
<protein>
    <submittedName>
        <fullName evidence="3">Alpha-methylacyl-CoA racemase</fullName>
        <ecNumber evidence="3">5.1.99.4</ecNumber>
    </submittedName>
</protein>
<dbReference type="InterPro" id="IPR001878">
    <property type="entry name" value="Znf_CCHC"/>
</dbReference>
<dbReference type="PANTHER" id="PTHR48228">
    <property type="entry name" value="SUCCINYL-COA--D-CITRAMALATE COA-TRANSFERASE"/>
    <property type="match status" value="1"/>
</dbReference>
<dbReference type="AlphaFoldDB" id="A0A1L3I1F6"/>
<dbReference type="PANTHER" id="PTHR48228:SF5">
    <property type="entry name" value="ALPHA-METHYLACYL-COA RACEMASE"/>
    <property type="match status" value="1"/>
</dbReference>
<dbReference type="InterPro" id="IPR003673">
    <property type="entry name" value="CoA-Trfase_fam_III"/>
</dbReference>
<evidence type="ECO:0000313" key="4">
    <source>
        <dbReference type="Proteomes" id="UP000183859"/>
    </source>
</evidence>
<dbReference type="OrthoDB" id="7208981at2"/>
<sequence length="368" mass="39286">MLQGLRIIEIEGLGPAPFAAMMLADLGADVICVHRRGGADAGLLPSNPIIDRGKRSITLDLKSATDVETLLQLIESADGLIEGFRPGVMERLGLGPSDCHARNPGLIYGRMTGWGQDSPLSQTAGHDLNYIALSGALWYDGLPDAPPLSPPTLVGDIGGGALYLVAGMLAAVLARDRRQAGADPRGCVVDAAIYDGSAHMMNLLMTLQQAGHFGAARGQNLLDGPHWSRCYTCADGGHISVQCLEPQFYAEFLRQLGLQEDPAFTRQHDKTLWPVLAARLAGIFVMQTRDHWAGLFFGSDACVAPVLSPSEASNHPMNQRGTWVMGGTGLQAAPAPRFSGQANWTAPPSPTRGQHTGEILDELNQKQR</sequence>